<accession>A0A6M5Z3C3</accession>
<dbReference type="KEGG" id="ftj:FTUN_7664"/>
<reference evidence="2" key="1">
    <citation type="submission" date="2020-05" db="EMBL/GenBank/DDBJ databases">
        <title>Frigoriglobus tundricola gen. nov., sp. nov., a psychrotolerant cellulolytic planctomycete of the family Gemmataceae with two divergent copies of 16S rRNA gene.</title>
        <authorList>
            <person name="Kulichevskaya I.S."/>
            <person name="Ivanova A.A."/>
            <person name="Naumoff D.G."/>
            <person name="Beletsky A.V."/>
            <person name="Rijpstra W.I.C."/>
            <person name="Sinninghe Damste J.S."/>
            <person name="Mardanov A.V."/>
            <person name="Ravin N.V."/>
            <person name="Dedysh S.N."/>
        </authorList>
    </citation>
    <scope>NUCLEOTIDE SEQUENCE [LARGE SCALE GENOMIC DNA]</scope>
    <source>
        <strain evidence="2">PL17</strain>
    </source>
</reference>
<evidence type="ECO:0000313" key="1">
    <source>
        <dbReference type="EMBL" id="QJX00041.1"/>
    </source>
</evidence>
<evidence type="ECO:0000313" key="2">
    <source>
        <dbReference type="Proteomes" id="UP000503447"/>
    </source>
</evidence>
<gene>
    <name evidence="1" type="ORF">FTUN_7664</name>
</gene>
<dbReference type="EMBL" id="CP053452">
    <property type="protein sequence ID" value="QJX00041.1"/>
    <property type="molecule type" value="Genomic_DNA"/>
</dbReference>
<organism evidence="1 2">
    <name type="scientific">Frigoriglobus tundricola</name>
    <dbReference type="NCBI Taxonomy" id="2774151"/>
    <lineage>
        <taxon>Bacteria</taxon>
        <taxon>Pseudomonadati</taxon>
        <taxon>Planctomycetota</taxon>
        <taxon>Planctomycetia</taxon>
        <taxon>Gemmatales</taxon>
        <taxon>Gemmataceae</taxon>
        <taxon>Frigoriglobus</taxon>
    </lineage>
</organism>
<proteinExistence type="predicted"/>
<keyword evidence="2" id="KW-1185">Reference proteome</keyword>
<protein>
    <submittedName>
        <fullName evidence="1">Uncharacterized protein</fullName>
    </submittedName>
</protein>
<dbReference type="Proteomes" id="UP000503447">
    <property type="component" value="Chromosome"/>
</dbReference>
<dbReference type="AlphaFoldDB" id="A0A6M5Z3C3"/>
<sequence length="41" mass="4591">MLDTDADDAAARAIGRTRNAVAQKRFALGIPKVDRRRRPKL</sequence>
<name>A0A6M5Z3C3_9BACT</name>